<reference evidence="3" key="1">
    <citation type="journal article" date="2015" name="Genome Announc.">
        <title>Draft whole-genome sequence of the biocontrol agent Trichoderma harzianum T6776.</title>
        <authorList>
            <person name="Baroncelli R."/>
            <person name="Piaggeschi G."/>
            <person name="Fiorini L."/>
            <person name="Bertolini E."/>
            <person name="Zapparata A."/>
            <person name="Pe M.E."/>
            <person name="Sarrocco S."/>
            <person name="Vannacci G."/>
        </authorList>
    </citation>
    <scope>NUCLEOTIDE SEQUENCE [LARGE SCALE GENOMIC DNA]</scope>
    <source>
        <strain evidence="3">T6776</strain>
    </source>
</reference>
<dbReference type="PANTHER" id="PTHR42060">
    <property type="entry name" value="NHL REPEAT-CONTAINING PROTEIN-RELATED"/>
    <property type="match status" value="1"/>
</dbReference>
<dbReference type="Gene3D" id="2.120.10.30">
    <property type="entry name" value="TolB, C-terminal domain"/>
    <property type="match status" value="1"/>
</dbReference>
<comment type="caution">
    <text evidence="2">The sequence shown here is derived from an EMBL/GenBank/DDBJ whole genome shotgun (WGS) entry which is preliminary data.</text>
</comment>
<dbReference type="InterPro" id="IPR052998">
    <property type="entry name" value="Hetero-Diels-Alderase-like"/>
</dbReference>
<evidence type="ECO:0000256" key="1">
    <source>
        <dbReference type="SAM" id="SignalP"/>
    </source>
</evidence>
<name>A0A0F9X4B5_TRIHA</name>
<protein>
    <recommendedName>
        <fullName evidence="4">SMP-30/Gluconolactonase/LRE-like region domain-containing protein</fullName>
    </recommendedName>
</protein>
<dbReference type="InterPro" id="IPR011042">
    <property type="entry name" value="6-blade_b-propeller_TolB-like"/>
</dbReference>
<gene>
    <name evidence="2" type="ORF">THAR02_07863</name>
</gene>
<evidence type="ECO:0000313" key="2">
    <source>
        <dbReference type="EMBL" id="KKP00026.1"/>
    </source>
</evidence>
<proteinExistence type="predicted"/>
<feature type="signal peptide" evidence="1">
    <location>
        <begin position="1"/>
        <end position="19"/>
    </location>
</feature>
<dbReference type="OrthoDB" id="9977941at2759"/>
<sequence>MNMLQYVVTVLSAAVAAIAVPTDQSMSGAPIKTVVQLQQNGTQFENLVTRTDGTILATRIDVPEIWWIDPTDPAHTRVITIEGDVVSVLGITETSPNVYAFNAGNVTSQGAVDGSFQIWGLDLTHEEPQTYPIARIDRASFLNGIATLDPKTVIVTDTNLGLLWKVDIYTGHYDIFLQDPSMAIPEGSSIPAGINGVHIHGGYLYFANTAQMSLSRFPITENGTITGNIQRISEGFMCDDFDVQPDGTVYLPTTSQNTVIRVSLDGRVQQLAGAAGSLAVGGGTAAQFGRGQYQKTTLFVTTSGDRFSPINGTLMEPGKLVAVDLSAVIP</sequence>
<keyword evidence="1" id="KW-0732">Signal</keyword>
<dbReference type="Proteomes" id="UP000034112">
    <property type="component" value="Unassembled WGS sequence"/>
</dbReference>
<evidence type="ECO:0000313" key="3">
    <source>
        <dbReference type="Proteomes" id="UP000034112"/>
    </source>
</evidence>
<organism evidence="2 3">
    <name type="scientific">Trichoderma harzianum</name>
    <name type="common">Hypocrea lixii</name>
    <dbReference type="NCBI Taxonomy" id="5544"/>
    <lineage>
        <taxon>Eukaryota</taxon>
        <taxon>Fungi</taxon>
        <taxon>Dikarya</taxon>
        <taxon>Ascomycota</taxon>
        <taxon>Pezizomycotina</taxon>
        <taxon>Sordariomycetes</taxon>
        <taxon>Hypocreomycetidae</taxon>
        <taxon>Hypocreales</taxon>
        <taxon>Hypocreaceae</taxon>
        <taxon>Trichoderma</taxon>
    </lineage>
</organism>
<feature type="chain" id="PRO_5002529726" description="SMP-30/Gluconolactonase/LRE-like region domain-containing protein" evidence="1">
    <location>
        <begin position="20"/>
        <end position="330"/>
    </location>
</feature>
<dbReference type="AlphaFoldDB" id="A0A0F9X4B5"/>
<dbReference type="EMBL" id="JOKZ01000281">
    <property type="protein sequence ID" value="KKP00026.1"/>
    <property type="molecule type" value="Genomic_DNA"/>
</dbReference>
<dbReference type="SUPFAM" id="SSF63829">
    <property type="entry name" value="Calcium-dependent phosphotriesterase"/>
    <property type="match status" value="1"/>
</dbReference>
<accession>A0A0F9X4B5</accession>
<evidence type="ECO:0008006" key="4">
    <source>
        <dbReference type="Google" id="ProtNLM"/>
    </source>
</evidence>
<dbReference type="PANTHER" id="PTHR42060:SF1">
    <property type="entry name" value="NHL REPEAT-CONTAINING PROTEIN"/>
    <property type="match status" value="1"/>
</dbReference>
<dbReference type="OMA" id="IWRLNIT"/>